<dbReference type="InterPro" id="IPR029000">
    <property type="entry name" value="Cyclophilin-like_dom_sf"/>
</dbReference>
<dbReference type="InterPro" id="IPR003778">
    <property type="entry name" value="CT_A_B"/>
</dbReference>
<dbReference type="SMART" id="SM00797">
    <property type="entry name" value="AHS2"/>
    <property type="match status" value="1"/>
</dbReference>
<organism evidence="5 6">
    <name type="scientific">Marivirga sericea</name>
    <dbReference type="NCBI Taxonomy" id="1028"/>
    <lineage>
        <taxon>Bacteria</taxon>
        <taxon>Pseudomonadati</taxon>
        <taxon>Bacteroidota</taxon>
        <taxon>Cytophagia</taxon>
        <taxon>Cytophagales</taxon>
        <taxon>Marivirgaceae</taxon>
        <taxon>Marivirga</taxon>
    </lineage>
</organism>
<dbReference type="Gene3D" id="2.40.100.10">
    <property type="entry name" value="Cyclophilin-like"/>
    <property type="match status" value="1"/>
</dbReference>
<proteinExistence type="predicted"/>
<dbReference type="PANTHER" id="PTHR43309">
    <property type="entry name" value="5-OXOPROLINASE SUBUNIT C"/>
    <property type="match status" value="1"/>
</dbReference>
<keyword evidence="1" id="KW-0547">Nucleotide-binding</keyword>
<keyword evidence="2" id="KW-0378">Hydrolase</keyword>
<evidence type="ECO:0000256" key="1">
    <source>
        <dbReference type="ARBA" id="ARBA00022741"/>
    </source>
</evidence>
<name>A0A1X7IIZ0_9BACT</name>
<gene>
    <name evidence="5" type="ORF">SAMN05661096_00711</name>
</gene>
<dbReference type="GO" id="GO:0005524">
    <property type="term" value="F:ATP binding"/>
    <property type="evidence" value="ECO:0007669"/>
    <property type="project" value="UniProtKB-KW"/>
</dbReference>
<sequence length="291" mass="31807">MSNDLTLTFLKAGLQTTLQDNGRKGYQQLGIPKGGALDQSSASMANHIVGNESDEPLLEITMAGPEILFDSDAIIAVTGAHFDVYSDNVLIENDKVHYLESGTMIRFDKLNAGCRAYLAVAGNWKVKKWKDSVSPLLQVAEATPNSVIKKGTKININSSYLNHTNLWDKKIPYPALSNKVRLRVLVGPEFHSISRLAIANFFGKGHKVSNDANRMGYRLSSQLEKATEIKELISSGIIPGTVQLTGSGQPIILLNDAQTTGGYPRIANIIDEDLDQLAQLKPGDEIWFSLI</sequence>
<reference evidence="6" key="1">
    <citation type="submission" date="2017-04" db="EMBL/GenBank/DDBJ databases">
        <authorList>
            <person name="Varghese N."/>
            <person name="Submissions S."/>
        </authorList>
    </citation>
    <scope>NUCLEOTIDE SEQUENCE [LARGE SCALE GENOMIC DNA]</scope>
    <source>
        <strain evidence="6">DSM 4125</strain>
    </source>
</reference>
<dbReference type="Pfam" id="PF02626">
    <property type="entry name" value="CT_A_B"/>
    <property type="match status" value="1"/>
</dbReference>
<dbReference type="NCBIfam" id="TIGR00724">
    <property type="entry name" value="urea_amlyse_rel"/>
    <property type="match status" value="1"/>
</dbReference>
<dbReference type="PANTHER" id="PTHR43309:SF5">
    <property type="entry name" value="5-OXOPROLINASE SUBUNIT C"/>
    <property type="match status" value="1"/>
</dbReference>
<dbReference type="STRING" id="1028.SAMN05661096_00711"/>
<accession>A0A1X7IIZ0</accession>
<dbReference type="OrthoDB" id="9782422at2"/>
<evidence type="ECO:0000313" key="6">
    <source>
        <dbReference type="Proteomes" id="UP000193804"/>
    </source>
</evidence>
<dbReference type="InterPro" id="IPR052708">
    <property type="entry name" value="PxpC"/>
</dbReference>
<evidence type="ECO:0000313" key="5">
    <source>
        <dbReference type="EMBL" id="SMG14859.1"/>
    </source>
</evidence>
<evidence type="ECO:0000259" key="4">
    <source>
        <dbReference type="SMART" id="SM00797"/>
    </source>
</evidence>
<feature type="domain" description="Carboxyltransferase" evidence="4">
    <location>
        <begin position="28"/>
        <end position="291"/>
    </location>
</feature>
<evidence type="ECO:0000256" key="2">
    <source>
        <dbReference type="ARBA" id="ARBA00022801"/>
    </source>
</evidence>
<dbReference type="EMBL" id="FXAW01000001">
    <property type="protein sequence ID" value="SMG14859.1"/>
    <property type="molecule type" value="Genomic_DNA"/>
</dbReference>
<keyword evidence="6" id="KW-1185">Reference proteome</keyword>
<dbReference type="RefSeq" id="WP_085515695.1">
    <property type="nucleotide sequence ID" value="NZ_FXAW01000001.1"/>
</dbReference>
<dbReference type="GO" id="GO:0016787">
    <property type="term" value="F:hydrolase activity"/>
    <property type="evidence" value="ECO:0007669"/>
    <property type="project" value="UniProtKB-KW"/>
</dbReference>
<evidence type="ECO:0000256" key="3">
    <source>
        <dbReference type="ARBA" id="ARBA00022840"/>
    </source>
</evidence>
<dbReference type="Proteomes" id="UP000193804">
    <property type="component" value="Unassembled WGS sequence"/>
</dbReference>
<dbReference type="AlphaFoldDB" id="A0A1X7IIZ0"/>
<keyword evidence="3" id="KW-0067">ATP-binding</keyword>
<protein>
    <submittedName>
        <fullName evidence="5">Antagonist of KipI</fullName>
    </submittedName>
</protein>
<dbReference type="SUPFAM" id="SSF50891">
    <property type="entry name" value="Cyclophilin-like"/>
    <property type="match status" value="1"/>
</dbReference>